<evidence type="ECO:0000256" key="2">
    <source>
        <dbReference type="ARBA" id="ARBA00022723"/>
    </source>
</evidence>
<dbReference type="AlphaFoldDB" id="A0A158GEI2"/>
<evidence type="ECO:0000256" key="1">
    <source>
        <dbReference type="ARBA" id="ARBA00001946"/>
    </source>
</evidence>
<dbReference type="InterPro" id="IPR005000">
    <property type="entry name" value="Aldolase/citrate-lyase_domain"/>
</dbReference>
<dbReference type="GO" id="GO:0003824">
    <property type="term" value="F:catalytic activity"/>
    <property type="evidence" value="ECO:0007669"/>
    <property type="project" value="InterPro"/>
</dbReference>
<dbReference type="RefSeq" id="WP_060819440.1">
    <property type="nucleotide sequence ID" value="NZ_FCOC02000006.1"/>
</dbReference>
<accession>A0A158GEI2</accession>
<dbReference type="PIRSF" id="PIRSF015582">
    <property type="entry name" value="Cit_lyase_B"/>
    <property type="match status" value="1"/>
</dbReference>
<evidence type="ECO:0000313" key="8">
    <source>
        <dbReference type="Proteomes" id="UP000054893"/>
    </source>
</evidence>
<dbReference type="Proteomes" id="UP000054893">
    <property type="component" value="Unassembled WGS sequence"/>
</dbReference>
<dbReference type="InterPro" id="IPR040442">
    <property type="entry name" value="Pyrv_kinase-like_dom_sf"/>
</dbReference>
<feature type="binding site" evidence="5">
    <location>
        <position position="143"/>
    </location>
    <ligand>
        <name>Mg(2+)</name>
        <dbReference type="ChEBI" id="CHEBI:18420"/>
    </ligand>
</feature>
<dbReference type="EMBL" id="FCOC02000006">
    <property type="protein sequence ID" value="SAL30039.1"/>
    <property type="molecule type" value="Genomic_DNA"/>
</dbReference>
<proteinExistence type="predicted"/>
<gene>
    <name evidence="7" type="ORF">AWB64_02618</name>
</gene>
<feature type="domain" description="HpcH/HpaI aldolase/citrate lyase" evidence="6">
    <location>
        <begin position="7"/>
        <end position="210"/>
    </location>
</feature>
<dbReference type="OrthoDB" id="348111at2"/>
<dbReference type="Pfam" id="PF03328">
    <property type="entry name" value="HpcH_HpaI"/>
    <property type="match status" value="1"/>
</dbReference>
<keyword evidence="2 5" id="KW-0479">Metal-binding</keyword>
<sequence length="269" mass="28153">MDATLIRSYLFVPATHPARFAKAAASGADAVIIDLEDAVSPDAKDDARNAACAFFDAGGHALLRVNAADTAWFAQDMALCASAGVTGIVLPKAEGARELDAVRNALHEAKPVLPIIETAAGIANAGSIAADPQTVRLLFGTVDFCLDLNVQGDGEELLFYRSLLVLASRLGGIDMPVDGPALSIHEPEALQRACEHARRIGFGGKLCIHPAQVADVNRCFSPSDAELEWAARVVDRAGSGAGAFSLDGKMVDAPVIERAARILSRARTA</sequence>
<evidence type="ECO:0000256" key="4">
    <source>
        <dbReference type="PIRSR" id="PIRSR015582-1"/>
    </source>
</evidence>
<dbReference type="PANTHER" id="PTHR32308:SF10">
    <property type="entry name" value="CITRATE LYASE SUBUNIT BETA"/>
    <property type="match status" value="1"/>
</dbReference>
<feature type="binding site" evidence="4">
    <location>
        <position position="117"/>
    </location>
    <ligand>
        <name>substrate</name>
    </ligand>
</feature>
<reference evidence="7 8" key="1">
    <citation type="submission" date="2016-01" db="EMBL/GenBank/DDBJ databases">
        <authorList>
            <person name="Oliw E.H."/>
        </authorList>
    </citation>
    <scope>NUCLEOTIDE SEQUENCE [LARGE SCALE GENOMIC DNA]</scope>
    <source>
        <strain evidence="7">LMG 22029</strain>
    </source>
</reference>
<dbReference type="GO" id="GO:0006107">
    <property type="term" value="P:oxaloacetate metabolic process"/>
    <property type="evidence" value="ECO:0007669"/>
    <property type="project" value="TreeGrafter"/>
</dbReference>
<feature type="binding site" evidence="5">
    <location>
        <position position="117"/>
    </location>
    <ligand>
        <name>Mg(2+)</name>
        <dbReference type="ChEBI" id="CHEBI:18420"/>
    </ligand>
</feature>
<keyword evidence="3 5" id="KW-0460">Magnesium</keyword>
<dbReference type="InterPro" id="IPR015813">
    <property type="entry name" value="Pyrv/PenolPyrv_kinase-like_dom"/>
</dbReference>
<organism evidence="7 8">
    <name type="scientific">Caballeronia sordidicola</name>
    <name type="common">Burkholderia sordidicola</name>
    <dbReference type="NCBI Taxonomy" id="196367"/>
    <lineage>
        <taxon>Bacteria</taxon>
        <taxon>Pseudomonadati</taxon>
        <taxon>Pseudomonadota</taxon>
        <taxon>Betaproteobacteria</taxon>
        <taxon>Burkholderiales</taxon>
        <taxon>Burkholderiaceae</taxon>
        <taxon>Caballeronia</taxon>
    </lineage>
</organism>
<dbReference type="PANTHER" id="PTHR32308">
    <property type="entry name" value="LYASE BETA SUBUNIT, PUTATIVE (AFU_ORTHOLOGUE AFUA_4G13030)-RELATED"/>
    <property type="match status" value="1"/>
</dbReference>
<dbReference type="InterPro" id="IPR011206">
    <property type="entry name" value="Citrate_lyase_beta/mcl1/mcl2"/>
</dbReference>
<protein>
    <submittedName>
        <fullName evidence="7">Aldolase</fullName>
    </submittedName>
</protein>
<dbReference type="Gene3D" id="3.20.20.60">
    <property type="entry name" value="Phosphoenolpyruvate-binding domains"/>
    <property type="match status" value="1"/>
</dbReference>
<name>A0A158GEI2_CABSO</name>
<comment type="cofactor">
    <cofactor evidence="1">
        <name>Mg(2+)</name>
        <dbReference type="ChEBI" id="CHEBI:18420"/>
    </cofactor>
</comment>
<evidence type="ECO:0000256" key="5">
    <source>
        <dbReference type="PIRSR" id="PIRSR015582-2"/>
    </source>
</evidence>
<feature type="binding site" evidence="4">
    <location>
        <position position="64"/>
    </location>
    <ligand>
        <name>substrate</name>
    </ligand>
</feature>
<dbReference type="GO" id="GO:0000287">
    <property type="term" value="F:magnesium ion binding"/>
    <property type="evidence" value="ECO:0007669"/>
    <property type="project" value="TreeGrafter"/>
</dbReference>
<evidence type="ECO:0000256" key="3">
    <source>
        <dbReference type="ARBA" id="ARBA00022842"/>
    </source>
</evidence>
<dbReference type="SUPFAM" id="SSF51621">
    <property type="entry name" value="Phosphoenolpyruvate/pyruvate domain"/>
    <property type="match status" value="1"/>
</dbReference>
<evidence type="ECO:0000259" key="6">
    <source>
        <dbReference type="Pfam" id="PF03328"/>
    </source>
</evidence>
<evidence type="ECO:0000313" key="7">
    <source>
        <dbReference type="EMBL" id="SAL30039.1"/>
    </source>
</evidence>